<protein>
    <submittedName>
        <fullName evidence="2">Integrase core domain-containing protein</fullName>
    </submittedName>
</protein>
<evidence type="ECO:0000313" key="2">
    <source>
        <dbReference type="EMBL" id="SEA08067.1"/>
    </source>
</evidence>
<feature type="non-terminal residue" evidence="2">
    <location>
        <position position="1"/>
    </location>
</feature>
<reference evidence="2 4" key="1">
    <citation type="submission" date="2016-10" db="EMBL/GenBank/DDBJ databases">
        <authorList>
            <person name="de Groot N.N."/>
        </authorList>
    </citation>
    <scope>NUCLEOTIDE SEQUENCE [LARGE SCALE GENOMIC DNA]</scope>
    <source>
        <strain evidence="2 4">CCM7597</strain>
    </source>
</reference>
<organism evidence="2 4">
    <name type="scientific">Thalassobacillus cyri</name>
    <dbReference type="NCBI Taxonomy" id="571932"/>
    <lineage>
        <taxon>Bacteria</taxon>
        <taxon>Bacillati</taxon>
        <taxon>Bacillota</taxon>
        <taxon>Bacilli</taxon>
        <taxon>Bacillales</taxon>
        <taxon>Bacillaceae</taxon>
        <taxon>Thalassobacillus</taxon>
    </lineage>
</organism>
<proteinExistence type="predicted"/>
<dbReference type="EMBL" id="FNQR01000014">
    <property type="protein sequence ID" value="SEB06116.1"/>
    <property type="molecule type" value="Genomic_DNA"/>
</dbReference>
<dbReference type="OrthoDB" id="2357599at2"/>
<dbReference type="AlphaFoldDB" id="A0A1H3Y8S0"/>
<evidence type="ECO:0000313" key="4">
    <source>
        <dbReference type="Proteomes" id="UP000198584"/>
    </source>
</evidence>
<dbReference type="STRING" id="571932.SAMN05421743_102394"/>
<gene>
    <name evidence="2" type="ORF">SAMN05421743_102394</name>
    <name evidence="3" type="ORF">SAMN05421743_114114</name>
</gene>
<feature type="domain" description="Integrase catalytic" evidence="1">
    <location>
        <begin position="1"/>
        <end position="37"/>
    </location>
</feature>
<name>A0A1H3Y8S0_9BACI</name>
<dbReference type="EMBL" id="FNQR01000002">
    <property type="protein sequence ID" value="SEA08067.1"/>
    <property type="molecule type" value="Genomic_DNA"/>
</dbReference>
<evidence type="ECO:0000259" key="1">
    <source>
        <dbReference type="Pfam" id="PF13333"/>
    </source>
</evidence>
<dbReference type="Pfam" id="PF13333">
    <property type="entry name" value="rve_2"/>
    <property type="match status" value="1"/>
</dbReference>
<dbReference type="InterPro" id="IPR001584">
    <property type="entry name" value="Integrase_cat-core"/>
</dbReference>
<accession>A0A1H3Y8S0</accession>
<dbReference type="Proteomes" id="UP000198584">
    <property type="component" value="Unassembled WGS sequence"/>
</dbReference>
<keyword evidence="4" id="KW-1185">Reference proteome</keyword>
<sequence>ESIEHFKQELKEYMDYYNHERIKSRLSGMSPVKYRERAQLTA</sequence>
<dbReference type="GO" id="GO:0015074">
    <property type="term" value="P:DNA integration"/>
    <property type="evidence" value="ECO:0007669"/>
    <property type="project" value="InterPro"/>
</dbReference>
<reference evidence="4" key="2">
    <citation type="submission" date="2016-10" db="EMBL/GenBank/DDBJ databases">
        <authorList>
            <person name="Varghese N."/>
            <person name="Submissions S."/>
        </authorList>
    </citation>
    <scope>NUCLEOTIDE SEQUENCE [LARGE SCALE GENOMIC DNA]</scope>
    <source>
        <strain evidence="4">CCM7597</strain>
    </source>
</reference>
<evidence type="ECO:0000313" key="3">
    <source>
        <dbReference type="EMBL" id="SEB06116.1"/>
    </source>
</evidence>